<name>A0ABQ8VSH6_9AGAR</name>
<dbReference type="InterPro" id="IPR036236">
    <property type="entry name" value="Znf_C2H2_sf"/>
</dbReference>
<keyword evidence="11" id="KW-1185">Reference proteome</keyword>
<reference evidence="10" key="1">
    <citation type="submission" date="2022-08" db="EMBL/GenBank/DDBJ databases">
        <title>A Global Phylogenomic Analysis of the Shiitake Genus Lentinula.</title>
        <authorList>
            <consortium name="DOE Joint Genome Institute"/>
            <person name="Sierra-Patev S."/>
            <person name="Min B."/>
            <person name="Naranjo-Ortiz M."/>
            <person name="Looney B."/>
            <person name="Konkel Z."/>
            <person name="Slot J.C."/>
            <person name="Sakamoto Y."/>
            <person name="Steenwyk J.L."/>
            <person name="Rokas A."/>
            <person name="Carro J."/>
            <person name="Camarero S."/>
            <person name="Ferreira P."/>
            <person name="Molpeceres G."/>
            <person name="Ruiz-Duenas F.J."/>
            <person name="Serrano A."/>
            <person name="Henrissat B."/>
            <person name="Drula E."/>
            <person name="Hughes K.W."/>
            <person name="Mata J.L."/>
            <person name="Ishikawa N.K."/>
            <person name="Vargas-Isla R."/>
            <person name="Ushijima S."/>
            <person name="Smith C.A."/>
            <person name="Ahrendt S."/>
            <person name="Andreopoulos W."/>
            <person name="He G."/>
            <person name="Labutti K."/>
            <person name="Lipzen A."/>
            <person name="Ng V."/>
            <person name="Riley R."/>
            <person name="Sandor L."/>
            <person name="Barry K."/>
            <person name="Martinez A.T."/>
            <person name="Xiao Y."/>
            <person name="Gibbons J.G."/>
            <person name="Terashima K."/>
            <person name="Grigoriev I.V."/>
            <person name="Hibbett D.S."/>
        </authorList>
    </citation>
    <scope>NUCLEOTIDE SEQUENCE</scope>
    <source>
        <strain evidence="10">RHP3577 ss4</strain>
    </source>
</reference>
<dbReference type="SMART" id="SM00355">
    <property type="entry name" value="ZnF_C2H2"/>
    <property type="match status" value="2"/>
</dbReference>
<comment type="caution">
    <text evidence="10">The sequence shown here is derived from an EMBL/GenBank/DDBJ whole genome shotgun (WGS) entry which is preliminary data.</text>
</comment>
<keyword evidence="1" id="KW-0479">Metal-binding</keyword>
<accession>A0ABQ8VSH6</accession>
<dbReference type="PROSITE" id="PS50157">
    <property type="entry name" value="ZINC_FINGER_C2H2_2"/>
    <property type="match status" value="2"/>
</dbReference>
<keyword evidence="5" id="KW-0539">Nucleus</keyword>
<evidence type="ECO:0000313" key="11">
    <source>
        <dbReference type="Proteomes" id="UP001150217"/>
    </source>
</evidence>
<feature type="region of interest" description="Disordered" evidence="7">
    <location>
        <begin position="126"/>
        <end position="166"/>
    </location>
</feature>
<keyword evidence="3" id="KW-0805">Transcription regulation</keyword>
<dbReference type="SUPFAM" id="SSF57667">
    <property type="entry name" value="beta-beta-alpha zinc fingers"/>
    <property type="match status" value="1"/>
</dbReference>
<feature type="region of interest" description="Disordered" evidence="7">
    <location>
        <begin position="466"/>
        <end position="504"/>
    </location>
</feature>
<proteinExistence type="predicted"/>
<evidence type="ECO:0000256" key="5">
    <source>
        <dbReference type="ARBA" id="ARBA00023242"/>
    </source>
</evidence>
<feature type="region of interest" description="Disordered" evidence="7">
    <location>
        <begin position="628"/>
        <end position="657"/>
    </location>
</feature>
<dbReference type="InterPro" id="IPR036864">
    <property type="entry name" value="Zn2-C6_fun-type_DNA-bd_sf"/>
</dbReference>
<dbReference type="CDD" id="cd00067">
    <property type="entry name" value="GAL4"/>
    <property type="match status" value="1"/>
</dbReference>
<dbReference type="PANTHER" id="PTHR47660">
    <property type="entry name" value="TRANSCRIPTION FACTOR WITH C2H2 AND ZN(2)-CYS(6) DNA BINDING DOMAIN (EUROFUNG)-RELATED-RELATED"/>
    <property type="match status" value="1"/>
</dbReference>
<keyword evidence="6" id="KW-0863">Zinc-finger</keyword>
<dbReference type="Proteomes" id="UP001150217">
    <property type="component" value="Unassembled WGS sequence"/>
</dbReference>
<organism evidence="10 11">
    <name type="scientific">Lentinula lateritia</name>
    <dbReference type="NCBI Taxonomy" id="40482"/>
    <lineage>
        <taxon>Eukaryota</taxon>
        <taxon>Fungi</taxon>
        <taxon>Dikarya</taxon>
        <taxon>Basidiomycota</taxon>
        <taxon>Agaricomycotina</taxon>
        <taxon>Agaricomycetes</taxon>
        <taxon>Agaricomycetidae</taxon>
        <taxon>Agaricales</taxon>
        <taxon>Marasmiineae</taxon>
        <taxon>Omphalotaceae</taxon>
        <taxon>Lentinula</taxon>
    </lineage>
</organism>
<keyword evidence="4" id="KW-0804">Transcription</keyword>
<evidence type="ECO:0000256" key="4">
    <source>
        <dbReference type="ARBA" id="ARBA00023163"/>
    </source>
</evidence>
<feature type="compositionally biased region" description="Pro residues" evidence="7">
    <location>
        <begin position="148"/>
        <end position="159"/>
    </location>
</feature>
<feature type="compositionally biased region" description="Low complexity" evidence="7">
    <location>
        <begin position="298"/>
        <end position="315"/>
    </location>
</feature>
<feature type="compositionally biased region" description="Low complexity" evidence="7">
    <location>
        <begin position="340"/>
        <end position="359"/>
    </location>
</feature>
<evidence type="ECO:0000256" key="1">
    <source>
        <dbReference type="ARBA" id="ARBA00022723"/>
    </source>
</evidence>
<feature type="domain" description="Zn(2)-C6 fungal-type" evidence="8">
    <location>
        <begin position="90"/>
        <end position="119"/>
    </location>
</feature>
<dbReference type="InterPro" id="IPR001138">
    <property type="entry name" value="Zn2Cys6_DnaBD"/>
</dbReference>
<evidence type="ECO:0000256" key="7">
    <source>
        <dbReference type="SAM" id="MobiDB-lite"/>
    </source>
</evidence>
<evidence type="ECO:0000259" key="8">
    <source>
        <dbReference type="PROSITE" id="PS50048"/>
    </source>
</evidence>
<evidence type="ECO:0000313" key="10">
    <source>
        <dbReference type="EMBL" id="KAJ4498567.1"/>
    </source>
</evidence>
<dbReference type="PROSITE" id="PS50048">
    <property type="entry name" value="ZN2_CY6_FUNGAL_2"/>
    <property type="match status" value="1"/>
</dbReference>
<feature type="domain" description="C2H2-type" evidence="9">
    <location>
        <begin position="33"/>
        <end position="61"/>
    </location>
</feature>
<sequence>MGGDHKCPVCSATFTRPQHVVRHMRSHTGDRPYKCQHCGDQFSRSDLLSRHINKCHVGEKIAGGVLSNDTHGRRKGLSANATRATTSKQACDQCVQSSLPCDGCNPCSKCVQRKIRCTFVKFHRQTAPIGPGHNQSRSGNLSASPSHHPSPPQQQPPTFNPAVGNAYGPAYGTYDSSVGNLGYPAHHATEDDPFILQPAPGSSYSTNYRAQQSELHRRASLPSFSASGQPWIGGWHENNANGEGGSIPFNVDAGHHFAFEVGGDYRDQPFTLRHPHSHQTPYSYHPQSHSQHSHPHPHTSSTTSLNSFSSSSSSSHDSRPGTASDISSLAEDPPSRPGTSSSFAESASGSRPGTSSSNSVIEHSGNNEHSSNAGFSNAFGLLSLDDPAVIAGLANDGAPFFSHLNHLGVESHLNNPPGSTGMPLDAVANIGTSMTLRNDPDATPMPIGEAQAMGLVGPGVDPNPASVVASSTSSQHAQHFPRARPSTGHGRNSNWGDSVELGTPGRDIETRELREFWKAYMRTPLSGPGGGTVGGMLGGHIAGHHDMHILSPGGTSGGMNSGAPLGHPPTGAPSPYRRQRVSSLPSVKTPTAIFDEERYAAGFVGFNGPYGAKYPQQQDSQLLHSHRVQPSHANHQQAHNVHYGAPQPGGPTMHGNAEDLRSYEAAVLARKAPVNLSMEGLGGKMRRKAGGVIAKDNNTRMIPASASASPNLPSASHSQGSSSSPSSSSSADSSPAIPQSLSHESALHVEAGESASRRPSFKRGASQVLEKGGSGKLARRSSSNRYDSLDHEYDYGGLQASASS</sequence>
<dbReference type="EMBL" id="JANVFT010000015">
    <property type="protein sequence ID" value="KAJ4498567.1"/>
    <property type="molecule type" value="Genomic_DNA"/>
</dbReference>
<dbReference type="PROSITE" id="PS00028">
    <property type="entry name" value="ZINC_FINGER_C2H2_1"/>
    <property type="match status" value="2"/>
</dbReference>
<protein>
    <submittedName>
        <fullName evidence="10">Uncharacterized protein</fullName>
    </submittedName>
</protein>
<feature type="domain" description="C2H2-type" evidence="9">
    <location>
        <begin position="5"/>
        <end position="32"/>
    </location>
</feature>
<evidence type="ECO:0000256" key="3">
    <source>
        <dbReference type="ARBA" id="ARBA00023015"/>
    </source>
</evidence>
<dbReference type="InterPro" id="IPR013087">
    <property type="entry name" value="Znf_C2H2_type"/>
</dbReference>
<feature type="compositionally biased region" description="Low complexity" evidence="7">
    <location>
        <begin position="703"/>
        <end position="740"/>
    </location>
</feature>
<feature type="compositionally biased region" description="Polar residues" evidence="7">
    <location>
        <begin position="133"/>
        <end position="143"/>
    </location>
</feature>
<gene>
    <name evidence="10" type="ORF">C8R41DRAFT_139575</name>
</gene>
<feature type="region of interest" description="Disordered" evidence="7">
    <location>
        <begin position="268"/>
        <end position="369"/>
    </location>
</feature>
<evidence type="ECO:0000256" key="2">
    <source>
        <dbReference type="ARBA" id="ARBA00022833"/>
    </source>
</evidence>
<feature type="region of interest" description="Disordered" evidence="7">
    <location>
        <begin position="552"/>
        <end position="584"/>
    </location>
</feature>
<keyword evidence="2" id="KW-0862">Zinc</keyword>
<feature type="compositionally biased region" description="Low complexity" evidence="7">
    <location>
        <begin position="281"/>
        <end position="290"/>
    </location>
</feature>
<feature type="compositionally biased region" description="Polar residues" evidence="7">
    <location>
        <begin position="468"/>
        <end position="477"/>
    </location>
</feature>
<dbReference type="SUPFAM" id="SSF57701">
    <property type="entry name" value="Zn2/Cys6 DNA-binding domain"/>
    <property type="match status" value="1"/>
</dbReference>
<feature type="region of interest" description="Disordered" evidence="7">
    <location>
        <begin position="703"/>
        <end position="804"/>
    </location>
</feature>
<evidence type="ECO:0000256" key="6">
    <source>
        <dbReference type="PROSITE-ProRule" id="PRU00042"/>
    </source>
</evidence>
<evidence type="ECO:0000259" key="9">
    <source>
        <dbReference type="PROSITE" id="PS50157"/>
    </source>
</evidence>
<dbReference type="Gene3D" id="3.30.160.60">
    <property type="entry name" value="Classic Zinc Finger"/>
    <property type="match status" value="2"/>
</dbReference>
<dbReference type="PANTHER" id="PTHR47660:SF2">
    <property type="entry name" value="TRANSCRIPTION FACTOR WITH C2H2 AND ZN(2)-CYS(6) DNA BINDING DOMAIN (EUROFUNG)"/>
    <property type="match status" value="1"/>
</dbReference>